<evidence type="ECO:0000313" key="2">
    <source>
        <dbReference type="EMBL" id="MEB8344273.1"/>
    </source>
</evidence>
<accession>A0ABU6FJP1</accession>
<dbReference type="RefSeq" id="WP_326024121.1">
    <property type="nucleotide sequence ID" value="NZ_JAOZYC010000211.1"/>
</dbReference>
<reference evidence="2 3" key="1">
    <citation type="submission" date="2022-10" db="EMBL/GenBank/DDBJ databases">
        <authorList>
            <person name="Xie J."/>
            <person name="Shen N."/>
        </authorList>
    </citation>
    <scope>NUCLEOTIDE SEQUENCE [LARGE SCALE GENOMIC DNA]</scope>
    <source>
        <strain evidence="2 3">YIM65594</strain>
    </source>
</reference>
<dbReference type="EMBL" id="JAOZYC010000211">
    <property type="protein sequence ID" value="MEB8344273.1"/>
    <property type="molecule type" value="Genomic_DNA"/>
</dbReference>
<organism evidence="2 3">
    <name type="scientific">Streptomyces endophyticus</name>
    <dbReference type="NCBI Taxonomy" id="714166"/>
    <lineage>
        <taxon>Bacteria</taxon>
        <taxon>Bacillati</taxon>
        <taxon>Actinomycetota</taxon>
        <taxon>Actinomycetes</taxon>
        <taxon>Kitasatosporales</taxon>
        <taxon>Streptomycetaceae</taxon>
        <taxon>Streptomyces</taxon>
    </lineage>
</organism>
<proteinExistence type="predicted"/>
<protein>
    <submittedName>
        <fullName evidence="2">Uncharacterized protein</fullName>
    </submittedName>
</protein>
<keyword evidence="1" id="KW-0472">Membrane</keyword>
<sequence>MPEHVSILQQLGLALVALAAVAWVIGLARLVRTVAVDPPRPRTQLPMGVLPTQSRAPALESVPLTADEQDAFAGLVREFSRR</sequence>
<comment type="caution">
    <text evidence="2">The sequence shown here is derived from an EMBL/GenBank/DDBJ whole genome shotgun (WGS) entry which is preliminary data.</text>
</comment>
<dbReference type="Proteomes" id="UP001354931">
    <property type="component" value="Unassembled WGS sequence"/>
</dbReference>
<keyword evidence="1" id="KW-1133">Transmembrane helix</keyword>
<keyword evidence="1" id="KW-0812">Transmembrane</keyword>
<gene>
    <name evidence="2" type="ORF">OKJ99_43045</name>
</gene>
<evidence type="ECO:0000256" key="1">
    <source>
        <dbReference type="SAM" id="Phobius"/>
    </source>
</evidence>
<feature type="transmembrane region" description="Helical" evidence="1">
    <location>
        <begin position="12"/>
        <end position="31"/>
    </location>
</feature>
<name>A0ABU6FJP1_9ACTN</name>
<evidence type="ECO:0000313" key="3">
    <source>
        <dbReference type="Proteomes" id="UP001354931"/>
    </source>
</evidence>
<keyword evidence="3" id="KW-1185">Reference proteome</keyword>